<reference evidence="1 2" key="1">
    <citation type="submission" date="2018-04" db="EMBL/GenBank/DDBJ databases">
        <title>WGS assembly of Panicum hallii var. hallii HAL2.</title>
        <authorList>
            <person name="Lovell J."/>
            <person name="Jenkins J."/>
            <person name="Lowry D."/>
            <person name="Mamidi S."/>
            <person name="Sreedasyam A."/>
            <person name="Weng X."/>
            <person name="Barry K."/>
            <person name="Bonette J."/>
            <person name="Campitelli B."/>
            <person name="Daum C."/>
            <person name="Gordon S."/>
            <person name="Gould B."/>
            <person name="Lipzen A."/>
            <person name="MacQueen A."/>
            <person name="Palacio-Mejia J."/>
            <person name="Plott C."/>
            <person name="Shakirov E."/>
            <person name="Shu S."/>
            <person name="Yoshinaga Y."/>
            <person name="Zane M."/>
            <person name="Rokhsar D."/>
            <person name="Grimwood J."/>
            <person name="Schmutz J."/>
            <person name="Juenger T."/>
        </authorList>
    </citation>
    <scope>NUCLEOTIDE SEQUENCE [LARGE SCALE GENOMIC DNA]</scope>
    <source>
        <strain evidence="2">cv. HAL2</strain>
    </source>
</reference>
<sequence length="65" mass="7512">MRQEVIDHFKSKVLDKRVPIDALLAAKLYDSLSDAAKRQVKLPSDFDRMLIKAHQKMKKYGKTVP</sequence>
<proteinExistence type="predicted"/>
<organism evidence="1 2">
    <name type="scientific">Panicum hallii var. hallii</name>
    <dbReference type="NCBI Taxonomy" id="1504633"/>
    <lineage>
        <taxon>Eukaryota</taxon>
        <taxon>Viridiplantae</taxon>
        <taxon>Streptophyta</taxon>
        <taxon>Embryophyta</taxon>
        <taxon>Tracheophyta</taxon>
        <taxon>Spermatophyta</taxon>
        <taxon>Magnoliopsida</taxon>
        <taxon>Liliopsida</taxon>
        <taxon>Poales</taxon>
        <taxon>Poaceae</taxon>
        <taxon>PACMAD clade</taxon>
        <taxon>Panicoideae</taxon>
        <taxon>Panicodae</taxon>
        <taxon>Paniceae</taxon>
        <taxon>Panicinae</taxon>
        <taxon>Panicum</taxon>
        <taxon>Panicum sect. Panicum</taxon>
    </lineage>
</organism>
<evidence type="ECO:0000313" key="1">
    <source>
        <dbReference type="EMBL" id="PUZ37680.1"/>
    </source>
</evidence>
<protein>
    <submittedName>
        <fullName evidence="1">Uncharacterized protein</fullName>
    </submittedName>
</protein>
<name>A0A2T7C2X1_9POAL</name>
<dbReference type="EMBL" id="CM009757">
    <property type="protein sequence ID" value="PUZ37680.1"/>
    <property type="molecule type" value="Genomic_DNA"/>
</dbReference>
<evidence type="ECO:0000313" key="2">
    <source>
        <dbReference type="Proteomes" id="UP000244336"/>
    </source>
</evidence>
<accession>A0A2T7C2X1</accession>
<dbReference type="Gramene" id="PUZ37680">
    <property type="protein sequence ID" value="PUZ37680"/>
    <property type="gene ID" value="GQ55_9G139800"/>
</dbReference>
<keyword evidence="2" id="KW-1185">Reference proteome</keyword>
<dbReference type="Proteomes" id="UP000244336">
    <property type="component" value="Chromosome 9"/>
</dbReference>
<dbReference type="OrthoDB" id="10495350at2759"/>
<dbReference type="AlphaFoldDB" id="A0A2T7C2X1"/>
<gene>
    <name evidence="1" type="ORF">GQ55_9G139800</name>
</gene>